<proteinExistence type="predicted"/>
<accession>A0AAV9QMS8</accession>
<protein>
    <submittedName>
        <fullName evidence="2">Uncharacterized protein</fullName>
    </submittedName>
</protein>
<dbReference type="EMBL" id="JAHHUM010003043">
    <property type="protein sequence ID" value="KAK5598589.1"/>
    <property type="molecule type" value="Genomic_DNA"/>
</dbReference>
<comment type="caution">
    <text evidence="2">The sequence shown here is derived from an EMBL/GenBank/DDBJ whole genome shotgun (WGS) entry which is preliminary data.</text>
</comment>
<evidence type="ECO:0000256" key="1">
    <source>
        <dbReference type="SAM" id="MobiDB-lite"/>
    </source>
</evidence>
<reference evidence="2 3" key="1">
    <citation type="submission" date="2021-06" db="EMBL/GenBank/DDBJ databases">
        <authorList>
            <person name="Palmer J.M."/>
        </authorList>
    </citation>
    <scope>NUCLEOTIDE SEQUENCE [LARGE SCALE GENOMIC DNA]</scope>
    <source>
        <strain evidence="2 3">MEX-2019</strain>
        <tissue evidence="2">Muscle</tissue>
    </source>
</reference>
<evidence type="ECO:0000313" key="3">
    <source>
        <dbReference type="Proteomes" id="UP001311232"/>
    </source>
</evidence>
<dbReference type="Proteomes" id="UP001311232">
    <property type="component" value="Unassembled WGS sequence"/>
</dbReference>
<organism evidence="2 3">
    <name type="scientific">Crenichthys baileyi</name>
    <name type="common">White River springfish</name>
    <dbReference type="NCBI Taxonomy" id="28760"/>
    <lineage>
        <taxon>Eukaryota</taxon>
        <taxon>Metazoa</taxon>
        <taxon>Chordata</taxon>
        <taxon>Craniata</taxon>
        <taxon>Vertebrata</taxon>
        <taxon>Euteleostomi</taxon>
        <taxon>Actinopterygii</taxon>
        <taxon>Neopterygii</taxon>
        <taxon>Teleostei</taxon>
        <taxon>Neoteleostei</taxon>
        <taxon>Acanthomorphata</taxon>
        <taxon>Ovalentaria</taxon>
        <taxon>Atherinomorphae</taxon>
        <taxon>Cyprinodontiformes</taxon>
        <taxon>Goodeidae</taxon>
        <taxon>Crenichthys</taxon>
    </lineage>
</organism>
<sequence length="149" mass="16092">MPPATLTRRGHGNIHAGNGNGAQWEKKYKKSIETTGVKVEGNSEILVIARHNVPKVHCGTLTSFPLKKTKSTVPVVLSAGPRWLLDVTWQGAEDNKNNCVVYSKVILTIGPPFALGYHFLDLNELRDNLVRSGWSELAGGGADEAFGTG</sequence>
<dbReference type="AlphaFoldDB" id="A0AAV9QMS8"/>
<name>A0AAV9QMS8_9TELE</name>
<feature type="region of interest" description="Disordered" evidence="1">
    <location>
        <begin position="1"/>
        <end position="21"/>
    </location>
</feature>
<gene>
    <name evidence="2" type="ORF">CRENBAI_007647</name>
</gene>
<keyword evidence="3" id="KW-1185">Reference proteome</keyword>
<evidence type="ECO:0000313" key="2">
    <source>
        <dbReference type="EMBL" id="KAK5598589.1"/>
    </source>
</evidence>